<accession>A0A9X1R5N9</accession>
<gene>
    <name evidence="2" type="ORF">L6654_06570</name>
</gene>
<dbReference type="InterPro" id="IPR050266">
    <property type="entry name" value="AB_hydrolase_sf"/>
</dbReference>
<evidence type="ECO:0000313" key="2">
    <source>
        <dbReference type="EMBL" id="MCG2626286.1"/>
    </source>
</evidence>
<dbReference type="Proteomes" id="UP001139054">
    <property type="component" value="Unassembled WGS sequence"/>
</dbReference>
<organism evidence="2 3">
    <name type="scientific">Bradyrhizobium zhengyangense</name>
    <dbReference type="NCBI Taxonomy" id="2911009"/>
    <lineage>
        <taxon>Bacteria</taxon>
        <taxon>Pseudomonadati</taxon>
        <taxon>Pseudomonadota</taxon>
        <taxon>Alphaproteobacteria</taxon>
        <taxon>Hyphomicrobiales</taxon>
        <taxon>Nitrobacteraceae</taxon>
        <taxon>Bradyrhizobium</taxon>
    </lineage>
</organism>
<dbReference type="EMBL" id="JAKLTY010000003">
    <property type="protein sequence ID" value="MCG2626286.1"/>
    <property type="molecule type" value="Genomic_DNA"/>
</dbReference>
<protein>
    <submittedName>
        <fullName evidence="2">Alpha/beta hydrolase</fullName>
    </submittedName>
</protein>
<dbReference type="SUPFAM" id="SSF53474">
    <property type="entry name" value="alpha/beta-Hydrolases"/>
    <property type="match status" value="1"/>
</dbReference>
<evidence type="ECO:0000313" key="3">
    <source>
        <dbReference type="Proteomes" id="UP001139054"/>
    </source>
</evidence>
<comment type="caution">
    <text evidence="2">The sequence shown here is derived from an EMBL/GenBank/DDBJ whole genome shotgun (WGS) entry which is preliminary data.</text>
</comment>
<dbReference type="GO" id="GO:0047372">
    <property type="term" value="F:monoacylglycerol lipase activity"/>
    <property type="evidence" value="ECO:0007669"/>
    <property type="project" value="TreeGrafter"/>
</dbReference>
<dbReference type="PANTHER" id="PTHR43798">
    <property type="entry name" value="MONOACYLGLYCEROL LIPASE"/>
    <property type="match status" value="1"/>
</dbReference>
<sequence>MARRCGGSGGDYEVHALDWPGYGFSSRPTVDRFPYSPADYAQVLDRYIQKTGIEPSRLVIYATDIGALPALLLAVKTPTIARKIIVGDFAPFNRPQFMYAGLQGLKTGPAMEQVRANMNGGRDQILESAFTMGLPKEAHFEVAADFKDDMLRGWSHGPMTPVDAFSQYYSHFTRDQDYFESKLADLTTPVKVIWGEDDFFINKEMGVELAKRLGTQLKLLRGIGHYPHLQNPKLVAGEIRTEFE</sequence>
<dbReference type="GO" id="GO:0016020">
    <property type="term" value="C:membrane"/>
    <property type="evidence" value="ECO:0007669"/>
    <property type="project" value="TreeGrafter"/>
</dbReference>
<dbReference type="AlphaFoldDB" id="A0A9X1R5N9"/>
<dbReference type="InterPro" id="IPR029058">
    <property type="entry name" value="AB_hydrolase_fold"/>
</dbReference>
<feature type="domain" description="AB hydrolase-1" evidence="1">
    <location>
        <begin position="10"/>
        <end position="236"/>
    </location>
</feature>
<dbReference type="GO" id="GO:0046464">
    <property type="term" value="P:acylglycerol catabolic process"/>
    <property type="evidence" value="ECO:0007669"/>
    <property type="project" value="TreeGrafter"/>
</dbReference>
<dbReference type="PANTHER" id="PTHR43798:SF33">
    <property type="entry name" value="HYDROLASE, PUTATIVE (AFU_ORTHOLOGUE AFUA_2G14860)-RELATED"/>
    <property type="match status" value="1"/>
</dbReference>
<name>A0A9X1R5N9_9BRAD</name>
<keyword evidence="2" id="KW-0378">Hydrolase</keyword>
<dbReference type="Gene3D" id="3.40.50.1820">
    <property type="entry name" value="alpha/beta hydrolase"/>
    <property type="match status" value="1"/>
</dbReference>
<dbReference type="Pfam" id="PF12697">
    <property type="entry name" value="Abhydrolase_6"/>
    <property type="match status" value="1"/>
</dbReference>
<reference evidence="2" key="1">
    <citation type="submission" date="2022-01" db="EMBL/GenBank/DDBJ databases">
        <title>Genome sequnece data of strain Bradyrhizobium sp. nov.</title>
        <authorList>
            <person name="Zhang J."/>
        </authorList>
    </citation>
    <scope>NUCLEOTIDE SEQUENCE</scope>
    <source>
        <strain evidence="2">WYCCWR 13023</strain>
    </source>
</reference>
<proteinExistence type="predicted"/>
<dbReference type="InterPro" id="IPR000073">
    <property type="entry name" value="AB_hydrolase_1"/>
</dbReference>
<evidence type="ECO:0000259" key="1">
    <source>
        <dbReference type="Pfam" id="PF12697"/>
    </source>
</evidence>